<dbReference type="InterPro" id="IPR016460">
    <property type="entry name" value="COPB1"/>
</dbReference>
<evidence type="ECO:0000313" key="2">
    <source>
        <dbReference type="EMBL" id="WVZ83437.1"/>
    </source>
</evidence>
<dbReference type="GO" id="GO:0006891">
    <property type="term" value="P:intra-Golgi vesicle-mediated transport"/>
    <property type="evidence" value="ECO:0007669"/>
    <property type="project" value="TreeGrafter"/>
</dbReference>
<proteinExistence type="predicted"/>
<name>A0AAQ3U3W0_PASNO</name>
<dbReference type="PANTHER" id="PTHR10635">
    <property type="entry name" value="COATOMER SUBUNIT BETA"/>
    <property type="match status" value="1"/>
</dbReference>
<dbReference type="InterPro" id="IPR004274">
    <property type="entry name" value="FCP1_dom"/>
</dbReference>
<dbReference type="GO" id="GO:0006886">
    <property type="term" value="P:intracellular protein transport"/>
    <property type="evidence" value="ECO:0007669"/>
    <property type="project" value="InterPro"/>
</dbReference>
<protein>
    <recommendedName>
        <fullName evidence="1">FCP1 homology domain-containing protein</fullName>
    </recommendedName>
</protein>
<dbReference type="EMBL" id="CP144751">
    <property type="protein sequence ID" value="WVZ83437.1"/>
    <property type="molecule type" value="Genomic_DNA"/>
</dbReference>
<feature type="domain" description="FCP1 homology" evidence="1">
    <location>
        <begin position="211"/>
        <end position="252"/>
    </location>
</feature>
<dbReference type="InterPro" id="IPR036412">
    <property type="entry name" value="HAD-like_sf"/>
</dbReference>
<dbReference type="Proteomes" id="UP001341281">
    <property type="component" value="Chromosome 07"/>
</dbReference>
<keyword evidence="3" id="KW-1185">Reference proteome</keyword>
<dbReference type="Pfam" id="PF03031">
    <property type="entry name" value="NIF"/>
    <property type="match status" value="1"/>
</dbReference>
<evidence type="ECO:0000313" key="3">
    <source>
        <dbReference type="Proteomes" id="UP001341281"/>
    </source>
</evidence>
<dbReference type="InterPro" id="IPR023214">
    <property type="entry name" value="HAD_sf"/>
</dbReference>
<dbReference type="PANTHER" id="PTHR10635:SF3">
    <property type="entry name" value="COATOMER SUBUNIT BETA-1"/>
    <property type="match status" value="1"/>
</dbReference>
<accession>A0AAQ3U3W0</accession>
<sequence length="317" mass="35000">MVDHPGFDKLAMNVLGALANHNLAVRKKILNFGVSLLTPGNVGDVLRLLEVKLDITPTAIPEYKQMLEEAIRECYSTYPDSILGFGPKYLVFIDSIRYIKGIMDQNPFLHAQLLKDLLMALRHVRSSPTHRGRCTGRAPEDMVDGDGGTAVFHIRLTRQADGSFAIASCSKMEASSLCTPVMAICVQNRNLLSAALFMLNQLTAVTWSGTQAFGFQLDNGIPIESWFDDPNDKELLKLLPFLESLVGVEDVRPYIARKFNLREKPSVEEARSMKPLESDPWIDAAILGLMQIADMTSLTSGSHASSPNFISIGYKLA</sequence>
<evidence type="ECO:0000259" key="1">
    <source>
        <dbReference type="Pfam" id="PF03031"/>
    </source>
</evidence>
<dbReference type="AlphaFoldDB" id="A0AAQ3U3W0"/>
<gene>
    <name evidence="2" type="ORF">U9M48_030583</name>
</gene>
<dbReference type="GO" id="GO:0006888">
    <property type="term" value="P:endoplasmic reticulum to Golgi vesicle-mediated transport"/>
    <property type="evidence" value="ECO:0007669"/>
    <property type="project" value="TreeGrafter"/>
</dbReference>
<dbReference type="SUPFAM" id="SSF56784">
    <property type="entry name" value="HAD-like"/>
    <property type="match status" value="1"/>
</dbReference>
<organism evidence="2 3">
    <name type="scientific">Paspalum notatum var. saurae</name>
    <dbReference type="NCBI Taxonomy" id="547442"/>
    <lineage>
        <taxon>Eukaryota</taxon>
        <taxon>Viridiplantae</taxon>
        <taxon>Streptophyta</taxon>
        <taxon>Embryophyta</taxon>
        <taxon>Tracheophyta</taxon>
        <taxon>Spermatophyta</taxon>
        <taxon>Magnoliopsida</taxon>
        <taxon>Liliopsida</taxon>
        <taxon>Poales</taxon>
        <taxon>Poaceae</taxon>
        <taxon>PACMAD clade</taxon>
        <taxon>Panicoideae</taxon>
        <taxon>Andropogonodae</taxon>
        <taxon>Paspaleae</taxon>
        <taxon>Paspalinae</taxon>
        <taxon>Paspalum</taxon>
    </lineage>
</organism>
<dbReference type="GO" id="GO:0030126">
    <property type="term" value="C:COPI vesicle coat"/>
    <property type="evidence" value="ECO:0007669"/>
    <property type="project" value="TreeGrafter"/>
</dbReference>
<reference evidence="2 3" key="1">
    <citation type="submission" date="2024-02" db="EMBL/GenBank/DDBJ databases">
        <title>High-quality chromosome-scale genome assembly of Pensacola bahiagrass (Paspalum notatum Flugge var. saurae).</title>
        <authorList>
            <person name="Vega J.M."/>
            <person name="Podio M."/>
            <person name="Orjuela J."/>
            <person name="Siena L.A."/>
            <person name="Pessino S.C."/>
            <person name="Combes M.C."/>
            <person name="Mariac C."/>
            <person name="Albertini E."/>
            <person name="Pupilli F."/>
            <person name="Ortiz J.P.A."/>
            <person name="Leblanc O."/>
        </authorList>
    </citation>
    <scope>NUCLEOTIDE SEQUENCE [LARGE SCALE GENOMIC DNA]</scope>
    <source>
        <strain evidence="2">R1</strain>
        <tissue evidence="2">Leaf</tissue>
    </source>
</reference>
<dbReference type="Gene3D" id="3.40.50.1000">
    <property type="entry name" value="HAD superfamily/HAD-like"/>
    <property type="match status" value="1"/>
</dbReference>